<evidence type="ECO:0000256" key="2">
    <source>
        <dbReference type="ARBA" id="ARBA00023015"/>
    </source>
</evidence>
<organism evidence="8 9">
    <name type="scientific">Stigmatella aurantiaca (strain DW4/3-1)</name>
    <dbReference type="NCBI Taxonomy" id="378806"/>
    <lineage>
        <taxon>Bacteria</taxon>
        <taxon>Pseudomonadati</taxon>
        <taxon>Myxococcota</taxon>
        <taxon>Myxococcia</taxon>
        <taxon>Myxococcales</taxon>
        <taxon>Cystobacterineae</taxon>
        <taxon>Archangiaceae</taxon>
        <taxon>Stigmatella</taxon>
    </lineage>
</organism>
<sequence>MQAREPVESLLRWVPSVPSSFPVEFPFRSASSRSRQRAREPEASGDPRPSAPAAGDAAEFQRVLASCEAKLEERARFLCRGRNPSDARDLLQDTYERAFRAFHTYDRNAPPMPWLASILVRRFLDMCRHDKRHPEQEFTEALDQAREEAEPAEPWGGYTLDDVWRAVDLLPEEFRDVVRLKDMEGLSYAQIGKRLGIAPMTVGTRIFRARKKLKEILLKQAEKGGGR</sequence>
<keyword evidence="2" id="KW-0805">Transcription regulation</keyword>
<dbReference type="PROSITE" id="PS00622">
    <property type="entry name" value="HTH_LUXR_1"/>
    <property type="match status" value="1"/>
</dbReference>
<dbReference type="Proteomes" id="UP000032702">
    <property type="component" value="Unassembled WGS sequence"/>
</dbReference>
<dbReference type="InterPro" id="IPR039425">
    <property type="entry name" value="RNA_pol_sigma-70-like"/>
</dbReference>
<dbReference type="CDD" id="cd06171">
    <property type="entry name" value="Sigma70_r4"/>
    <property type="match status" value="1"/>
</dbReference>
<dbReference type="Pfam" id="PF08281">
    <property type="entry name" value="Sigma70_r4_2"/>
    <property type="match status" value="1"/>
</dbReference>
<gene>
    <name evidence="8" type="ORF">STIAU_2136</name>
</gene>
<dbReference type="AlphaFoldDB" id="Q08QV6"/>
<dbReference type="InterPro" id="IPR007627">
    <property type="entry name" value="RNA_pol_sigma70_r2"/>
</dbReference>
<dbReference type="Gene3D" id="1.10.1740.10">
    <property type="match status" value="1"/>
</dbReference>
<protein>
    <submittedName>
        <fullName evidence="8">Extracytoplasmic function alternative sigma factor</fullName>
    </submittedName>
</protein>
<keyword evidence="4" id="KW-0238">DNA-binding</keyword>
<dbReference type="InterPro" id="IPR013324">
    <property type="entry name" value="RNA_pol_sigma_r3/r4-like"/>
</dbReference>
<keyword evidence="5" id="KW-0804">Transcription</keyword>
<feature type="compositionally biased region" description="Low complexity" evidence="6">
    <location>
        <begin position="18"/>
        <end position="33"/>
    </location>
</feature>
<keyword evidence="3" id="KW-0731">Sigma factor</keyword>
<dbReference type="GO" id="GO:0016987">
    <property type="term" value="F:sigma factor activity"/>
    <property type="evidence" value="ECO:0007669"/>
    <property type="project" value="UniProtKB-KW"/>
</dbReference>
<evidence type="ECO:0000256" key="5">
    <source>
        <dbReference type="ARBA" id="ARBA00023163"/>
    </source>
</evidence>
<evidence type="ECO:0000256" key="1">
    <source>
        <dbReference type="ARBA" id="ARBA00010641"/>
    </source>
</evidence>
<feature type="domain" description="HTH luxR-type" evidence="7">
    <location>
        <begin position="185"/>
        <end position="212"/>
    </location>
</feature>
<name>Q08QV6_STIAD</name>
<dbReference type="SUPFAM" id="SSF88946">
    <property type="entry name" value="Sigma2 domain of RNA polymerase sigma factors"/>
    <property type="match status" value="1"/>
</dbReference>
<evidence type="ECO:0000313" key="9">
    <source>
        <dbReference type="Proteomes" id="UP000032702"/>
    </source>
</evidence>
<dbReference type="InterPro" id="IPR036388">
    <property type="entry name" value="WH-like_DNA-bd_sf"/>
</dbReference>
<evidence type="ECO:0000256" key="3">
    <source>
        <dbReference type="ARBA" id="ARBA00023082"/>
    </source>
</evidence>
<dbReference type="PANTHER" id="PTHR43133">
    <property type="entry name" value="RNA POLYMERASE ECF-TYPE SIGMA FACTO"/>
    <property type="match status" value="1"/>
</dbReference>
<dbReference type="EMBL" id="AAMD01000199">
    <property type="protein sequence ID" value="EAU62858.1"/>
    <property type="molecule type" value="Genomic_DNA"/>
</dbReference>
<accession>Q08QV6</accession>
<dbReference type="PANTHER" id="PTHR43133:SF8">
    <property type="entry name" value="RNA POLYMERASE SIGMA FACTOR HI_1459-RELATED"/>
    <property type="match status" value="1"/>
</dbReference>
<dbReference type="GO" id="GO:0003677">
    <property type="term" value="F:DNA binding"/>
    <property type="evidence" value="ECO:0007669"/>
    <property type="project" value="UniProtKB-KW"/>
</dbReference>
<feature type="region of interest" description="Disordered" evidence="6">
    <location>
        <begin position="18"/>
        <end position="57"/>
    </location>
</feature>
<dbReference type="OrthoDB" id="9797134at2"/>
<reference evidence="8 9" key="1">
    <citation type="submission" date="2006-04" db="EMBL/GenBank/DDBJ databases">
        <authorList>
            <person name="Nierman W.C."/>
        </authorList>
    </citation>
    <scope>NUCLEOTIDE SEQUENCE [LARGE SCALE GENOMIC DNA]</scope>
    <source>
        <strain evidence="8 9">DW4/3-1</strain>
    </source>
</reference>
<dbReference type="InterPro" id="IPR014284">
    <property type="entry name" value="RNA_pol_sigma-70_dom"/>
</dbReference>
<comment type="caution">
    <text evidence="8">The sequence shown here is derived from an EMBL/GenBank/DDBJ whole genome shotgun (WGS) entry which is preliminary data.</text>
</comment>
<dbReference type="SUPFAM" id="SSF88659">
    <property type="entry name" value="Sigma3 and sigma4 domains of RNA polymerase sigma factors"/>
    <property type="match status" value="1"/>
</dbReference>
<proteinExistence type="inferred from homology"/>
<evidence type="ECO:0000256" key="4">
    <source>
        <dbReference type="ARBA" id="ARBA00023125"/>
    </source>
</evidence>
<dbReference type="NCBIfam" id="TIGR02937">
    <property type="entry name" value="sigma70-ECF"/>
    <property type="match status" value="1"/>
</dbReference>
<evidence type="ECO:0000256" key="6">
    <source>
        <dbReference type="SAM" id="MobiDB-lite"/>
    </source>
</evidence>
<evidence type="ECO:0000259" key="7">
    <source>
        <dbReference type="PROSITE" id="PS00622"/>
    </source>
</evidence>
<dbReference type="InterPro" id="IPR013325">
    <property type="entry name" value="RNA_pol_sigma_r2"/>
</dbReference>
<dbReference type="InterPro" id="IPR013249">
    <property type="entry name" value="RNA_pol_sigma70_r4_t2"/>
</dbReference>
<dbReference type="Pfam" id="PF04542">
    <property type="entry name" value="Sigma70_r2"/>
    <property type="match status" value="1"/>
</dbReference>
<evidence type="ECO:0000313" key="8">
    <source>
        <dbReference type="EMBL" id="EAU62858.1"/>
    </source>
</evidence>
<comment type="similarity">
    <text evidence="1">Belongs to the sigma-70 factor family. ECF subfamily.</text>
</comment>
<dbReference type="GO" id="GO:0006352">
    <property type="term" value="P:DNA-templated transcription initiation"/>
    <property type="evidence" value="ECO:0007669"/>
    <property type="project" value="InterPro"/>
</dbReference>
<dbReference type="Gene3D" id="1.10.10.10">
    <property type="entry name" value="Winged helix-like DNA-binding domain superfamily/Winged helix DNA-binding domain"/>
    <property type="match status" value="1"/>
</dbReference>
<dbReference type="InterPro" id="IPR000792">
    <property type="entry name" value="Tscrpt_reg_LuxR_C"/>
</dbReference>